<organism evidence="1 2">
    <name type="scientific">Ascoidea rubescens DSM 1968</name>
    <dbReference type="NCBI Taxonomy" id="1344418"/>
    <lineage>
        <taxon>Eukaryota</taxon>
        <taxon>Fungi</taxon>
        <taxon>Dikarya</taxon>
        <taxon>Ascomycota</taxon>
        <taxon>Saccharomycotina</taxon>
        <taxon>Saccharomycetes</taxon>
        <taxon>Ascoideaceae</taxon>
        <taxon>Ascoidea</taxon>
    </lineage>
</organism>
<dbReference type="RefSeq" id="XP_020046455.1">
    <property type="nucleotide sequence ID" value="XM_020189363.1"/>
</dbReference>
<dbReference type="Proteomes" id="UP000095038">
    <property type="component" value="Unassembled WGS sequence"/>
</dbReference>
<reference evidence="2" key="1">
    <citation type="submission" date="2016-05" db="EMBL/GenBank/DDBJ databases">
        <title>Comparative genomics of biotechnologically important yeasts.</title>
        <authorList>
            <consortium name="DOE Joint Genome Institute"/>
            <person name="Riley R."/>
            <person name="Haridas S."/>
            <person name="Wolfe K.H."/>
            <person name="Lopes M.R."/>
            <person name="Hittinger C.T."/>
            <person name="Goker M."/>
            <person name="Salamov A."/>
            <person name="Wisecaver J."/>
            <person name="Long T.M."/>
            <person name="Aerts A.L."/>
            <person name="Barry K."/>
            <person name="Choi C."/>
            <person name="Clum A."/>
            <person name="Coughlan A.Y."/>
            <person name="Deshpande S."/>
            <person name="Douglass A.P."/>
            <person name="Hanson S.J."/>
            <person name="Klenk H.-P."/>
            <person name="Labutti K."/>
            <person name="Lapidus A."/>
            <person name="Lindquist E."/>
            <person name="Lipzen A."/>
            <person name="Meier-Kolthoff J.P."/>
            <person name="Ohm R.A."/>
            <person name="Otillar R.P."/>
            <person name="Pangilinan J."/>
            <person name="Peng Y."/>
            <person name="Rokas A."/>
            <person name="Rosa C.A."/>
            <person name="Scheuner C."/>
            <person name="Sibirny A.A."/>
            <person name="Slot J.C."/>
            <person name="Stielow J.B."/>
            <person name="Sun H."/>
            <person name="Kurtzman C.P."/>
            <person name="Blackwell M."/>
            <person name="Grigoriev I.V."/>
            <person name="Jeffries T.W."/>
        </authorList>
    </citation>
    <scope>NUCLEOTIDE SEQUENCE [LARGE SCALE GENOMIC DNA]</scope>
    <source>
        <strain evidence="2">DSM 1968</strain>
    </source>
</reference>
<name>A0A1D2VEM2_9ASCO</name>
<sequence>MIQHDRTLSALWMTNYVTCIHKSGDYTLQKQNKFFSCAPEIQFSVLKTVQSKHHNQH</sequence>
<evidence type="ECO:0000313" key="2">
    <source>
        <dbReference type="Proteomes" id="UP000095038"/>
    </source>
</evidence>
<dbReference type="AlphaFoldDB" id="A0A1D2VEM2"/>
<keyword evidence="2" id="KW-1185">Reference proteome</keyword>
<accession>A0A1D2VEM2</accession>
<dbReference type="InParanoid" id="A0A1D2VEM2"/>
<evidence type="ECO:0000313" key="1">
    <source>
        <dbReference type="EMBL" id="ODV60148.1"/>
    </source>
</evidence>
<proteinExistence type="predicted"/>
<dbReference type="EMBL" id="KV454483">
    <property type="protein sequence ID" value="ODV60148.1"/>
    <property type="molecule type" value="Genomic_DNA"/>
</dbReference>
<gene>
    <name evidence="1" type="ORF">ASCRUDRAFT_156923</name>
</gene>
<dbReference type="GeneID" id="30962999"/>
<protein>
    <submittedName>
        <fullName evidence="1">Uncharacterized protein</fullName>
    </submittedName>
</protein>